<reference evidence="1" key="1">
    <citation type="journal article" date="2021" name="Microb. Physiol.">
        <title>Proteogenomic Insights into the Physiology of Marine, Sulfate-Reducing, Filamentous Desulfonema limicola and Desulfonema magnum.</title>
        <authorList>
            <person name="Schnaars V."/>
            <person name="Wohlbrand L."/>
            <person name="Scheve S."/>
            <person name="Hinrichs C."/>
            <person name="Reinhardt R."/>
            <person name="Rabus R."/>
        </authorList>
    </citation>
    <scope>NUCLEOTIDE SEQUENCE</scope>
    <source>
        <strain evidence="1">4be13</strain>
    </source>
</reference>
<organism evidence="1 2">
    <name type="scientific">Desulfonema magnum</name>
    <dbReference type="NCBI Taxonomy" id="45655"/>
    <lineage>
        <taxon>Bacteria</taxon>
        <taxon>Pseudomonadati</taxon>
        <taxon>Thermodesulfobacteriota</taxon>
        <taxon>Desulfobacteria</taxon>
        <taxon>Desulfobacterales</taxon>
        <taxon>Desulfococcaceae</taxon>
        <taxon>Desulfonema</taxon>
    </lineage>
</organism>
<evidence type="ECO:0000313" key="1">
    <source>
        <dbReference type="EMBL" id="QTA84683.1"/>
    </source>
</evidence>
<dbReference type="EMBL" id="CP061800">
    <property type="protein sequence ID" value="QTA84683.1"/>
    <property type="molecule type" value="Genomic_DNA"/>
</dbReference>
<sequence length="203" mass="23560">MQKFYFSNCEKAFFALRKDHRSDPECKNFILAIAKKHFSHSGKITGRIRSAKILFLQLRKSIFRTPERSPVGSGVQKFYFSKCEKAFFALRKDHRSDPECKNFIFAIAKKHFSHSGKITGRIRSAKILFLQLRKSIFRTPERSPVGSGVQKFYFSNCEKAFFALRKDHRSDPECKNFILAIAKKHFSHSGKITGRIRSAKILF</sequence>
<name>A0A975BG54_9BACT</name>
<gene>
    <name evidence="1" type="ORF">dnm_006820</name>
</gene>
<dbReference type="Proteomes" id="UP000663722">
    <property type="component" value="Chromosome"/>
</dbReference>
<dbReference type="AlphaFoldDB" id="A0A975BG54"/>
<keyword evidence="2" id="KW-1185">Reference proteome</keyword>
<proteinExistence type="predicted"/>
<dbReference type="KEGG" id="dmm:dnm_006820"/>
<evidence type="ECO:0000313" key="2">
    <source>
        <dbReference type="Proteomes" id="UP000663722"/>
    </source>
</evidence>
<protein>
    <submittedName>
        <fullName evidence="1">Uncharacterized protein</fullName>
    </submittedName>
</protein>
<accession>A0A975BG54</accession>